<comment type="caution">
    <text evidence="2">The sequence shown here is derived from an EMBL/GenBank/DDBJ whole genome shotgun (WGS) entry which is preliminary data.</text>
</comment>
<accession>A0ABR2KY52</accession>
<name>A0ABR2KY52_9EUKA</name>
<dbReference type="EMBL" id="JAPFFF010000002">
    <property type="protein sequence ID" value="KAK8896033.1"/>
    <property type="molecule type" value="Genomic_DNA"/>
</dbReference>
<protein>
    <submittedName>
        <fullName evidence="2">Cleavage and polyadenylation specificity factor subunit 1</fullName>
    </submittedName>
</protein>
<dbReference type="InterPro" id="IPR018846">
    <property type="entry name" value="Beta-prop_RSE1/DDB1/CPSF1_1st"/>
</dbReference>
<evidence type="ECO:0000313" key="2">
    <source>
        <dbReference type="EMBL" id="KAK8896033.1"/>
    </source>
</evidence>
<gene>
    <name evidence="2" type="ORF">M9Y10_013921</name>
</gene>
<sequence>MEEFFISEVFPPSSVTDATIVTNFFEVNADALAIARGNRLVIYKIEDQYSPEPQIYEMYGEIMRLIPITYSHPSLGNLLVVLNDYRVSILSADENDYTHIKTISNGTIMPSCDEHLPPIKYALHPNALVLQILHSKLDVFPITSNSELDAPFQVEIGCRRIIDFHFIGPTAKVTRLAVLTEEFNKPPTLRLIEIDSTNKTFNEDTEKSVTLPFDTYKIIPYDPENKSIIIAFSTQRAIRVLYTTLTPATTTATIFTKDPLTFLLALKPNFYMAIDKQQNLKVVKLEEEGTVHFIDVTKCPNPSSVAAISSSLAFIGSETDDSIIYTVEEGNNSPSSTVYDTIRSTGPCLKFFKEEHNILSIFERAIVESKLMSEYRISMKISCKYFSKVFPFILNDEITCYLLSTGQETKIIGSNLDGEFIDFRNNSFCYEYRTIIFSVINKKIDEKNDPIFLQITEKKIHFLTPDNLLSFLDVDNSIVDASINDLSFAYCTVNSVHFYELDFQSSQFFVEKNLNVNSKLKGEVTSIALNESFIAVSTSSPTTVLVFQLPTSSSFTNSDNFNEFQKFELEGNIIDLTFAFDHLIALDVIGKVTVIDYLKNETFVIRNNSPKYFNTSFSILNNREVLVCGESPFIINDRFEFLGVKCSSGSNNCIINAANFDGSLIALNSDSLMIGTLQQPAYSNTSYISETPIIDIFTFDDLYITVRSINSTEEEEADTEADSSTSSSRGNTIEALFISTDKFGFNSNIIYRTINEGQKEHKKLTKGEPFYTLTDDRYIGYYFEKNNLFIGTSTRVLRFRIDTKEHLYENDNDSSSMIIVTFCGQMTYAEIEDINKQQSQKQQSQQQTNSNTNSNTTFVVNGFGTFRDYAYIQYKKHIDFYAVDISNPSGCKLFPILTLKKFMKDEIVYFTCSNLLLAIYTFGRYVIAYTFDEFNEKFVPLPYYQSFTDLSAISIFGRKILCATKSGNIFSLKHICSNNSVQADFVVDEAISIGEQVTIMKTFKDIKTTMIGTRNGMVMNLRSLKSENNKEQDHNQKFLQIYQLLAERMTSLGRFSKKFQRAPREDKYILSGKTIYDIDLIKHFLTLSKNEQEKILGSNFSPEEARECLQIDANY</sequence>
<evidence type="ECO:0000259" key="1">
    <source>
        <dbReference type="Pfam" id="PF10433"/>
    </source>
</evidence>
<reference evidence="2 3" key="1">
    <citation type="submission" date="2024-04" db="EMBL/GenBank/DDBJ databases">
        <title>Tritrichomonas musculus Genome.</title>
        <authorList>
            <person name="Alves-Ferreira E."/>
            <person name="Grigg M."/>
            <person name="Lorenzi H."/>
            <person name="Galac M."/>
        </authorList>
    </citation>
    <scope>NUCLEOTIDE SEQUENCE [LARGE SCALE GENOMIC DNA]</scope>
    <source>
        <strain evidence="2 3">EAF2021</strain>
    </source>
</reference>
<keyword evidence="3" id="KW-1185">Reference proteome</keyword>
<dbReference type="Pfam" id="PF10433">
    <property type="entry name" value="Beta-prop_RSE1_1st"/>
    <property type="match status" value="1"/>
</dbReference>
<dbReference type="Gene3D" id="2.130.10.10">
    <property type="entry name" value="YVTN repeat-like/Quinoprotein amine dehydrogenase"/>
    <property type="match status" value="2"/>
</dbReference>
<dbReference type="Proteomes" id="UP001470230">
    <property type="component" value="Unassembled WGS sequence"/>
</dbReference>
<dbReference type="InterPro" id="IPR015943">
    <property type="entry name" value="WD40/YVTN_repeat-like_dom_sf"/>
</dbReference>
<organism evidence="2 3">
    <name type="scientific">Tritrichomonas musculus</name>
    <dbReference type="NCBI Taxonomy" id="1915356"/>
    <lineage>
        <taxon>Eukaryota</taxon>
        <taxon>Metamonada</taxon>
        <taxon>Parabasalia</taxon>
        <taxon>Tritrichomonadida</taxon>
        <taxon>Tritrichomonadidae</taxon>
        <taxon>Tritrichomonas</taxon>
    </lineage>
</organism>
<feature type="domain" description="RSE1/DDB1/CPSF1 first beta-propeller" evidence="1">
    <location>
        <begin position="19"/>
        <end position="341"/>
    </location>
</feature>
<evidence type="ECO:0000313" key="3">
    <source>
        <dbReference type="Proteomes" id="UP001470230"/>
    </source>
</evidence>
<proteinExistence type="predicted"/>